<dbReference type="Gene3D" id="3.10.50.40">
    <property type="match status" value="1"/>
</dbReference>
<keyword evidence="5" id="KW-1185">Reference proteome</keyword>
<name>A0A239ABL3_9PSEU</name>
<keyword evidence="1 4" id="KW-0413">Isomerase</keyword>
<dbReference type="GO" id="GO:0006457">
    <property type="term" value="P:protein folding"/>
    <property type="evidence" value="ECO:0007669"/>
    <property type="project" value="InterPro"/>
</dbReference>
<feature type="compositionally biased region" description="Polar residues" evidence="2">
    <location>
        <begin position="367"/>
        <end position="377"/>
    </location>
</feature>
<feature type="domain" description="PpiC" evidence="3">
    <location>
        <begin position="211"/>
        <end position="301"/>
    </location>
</feature>
<feature type="region of interest" description="Disordered" evidence="2">
    <location>
        <begin position="345"/>
        <end position="377"/>
    </location>
</feature>
<keyword evidence="1" id="KW-0697">Rotamase</keyword>
<dbReference type="InterPro" id="IPR000297">
    <property type="entry name" value="PPIase_PpiC"/>
</dbReference>
<dbReference type="Pfam" id="PF13145">
    <property type="entry name" value="Rotamase_2"/>
    <property type="match status" value="1"/>
</dbReference>
<dbReference type="InterPro" id="IPR046357">
    <property type="entry name" value="PPIase_dom_sf"/>
</dbReference>
<protein>
    <submittedName>
        <fullName evidence="4">Peptidyl-prolyl cis-trans isomerase C</fullName>
    </submittedName>
</protein>
<dbReference type="GO" id="GO:0003755">
    <property type="term" value="F:peptidyl-prolyl cis-trans isomerase activity"/>
    <property type="evidence" value="ECO:0007669"/>
    <property type="project" value="UniProtKB-KW"/>
</dbReference>
<dbReference type="InterPro" id="IPR027304">
    <property type="entry name" value="Trigger_fact/SurA_dom_sf"/>
</dbReference>
<dbReference type="Pfam" id="PF13624">
    <property type="entry name" value="SurA_N_3"/>
    <property type="match status" value="1"/>
</dbReference>
<dbReference type="Proteomes" id="UP000198348">
    <property type="component" value="Unassembled WGS sequence"/>
</dbReference>
<dbReference type="GO" id="GO:0015031">
    <property type="term" value="P:protein transport"/>
    <property type="evidence" value="ECO:0007669"/>
    <property type="project" value="InterPro"/>
</dbReference>
<proteinExistence type="predicted"/>
<evidence type="ECO:0000313" key="4">
    <source>
        <dbReference type="EMBL" id="SNR92263.1"/>
    </source>
</evidence>
<gene>
    <name evidence="4" type="ORF">SAMN06265360_1342</name>
</gene>
<organism evidence="4 5">
    <name type="scientific">Haloechinothrix alba</name>
    <dbReference type="NCBI Taxonomy" id="664784"/>
    <lineage>
        <taxon>Bacteria</taxon>
        <taxon>Bacillati</taxon>
        <taxon>Actinomycetota</taxon>
        <taxon>Actinomycetes</taxon>
        <taxon>Pseudonocardiales</taxon>
        <taxon>Pseudonocardiaceae</taxon>
        <taxon>Haloechinothrix</taxon>
    </lineage>
</organism>
<dbReference type="PANTHER" id="PTHR47245">
    <property type="entry name" value="PEPTIDYLPROLYL ISOMERASE"/>
    <property type="match status" value="1"/>
</dbReference>
<evidence type="ECO:0000256" key="2">
    <source>
        <dbReference type="SAM" id="MobiDB-lite"/>
    </source>
</evidence>
<sequence length="377" mass="42112">MKVRVPGLFARAARWVVRTVRRPGMLVPRGRRGRVVALVVAIAVAGGAASPIAIERFTGLPDDAAFRVGDRVVTEQELDKRIQTLGALYGLQRPTDDKQQQDQFRRDSAKAVAVSIILKRVAAQRDIHVSDKTARDRLNTMIEQQMGDGGRKQFARLLGEIGASEKNVLQEIKLHERTSQLMEQVTSDVAKVTDKEVRQAYQDRQDEMVKPEQRHLRNIVVEDEDQARELLQQAKDGADFADLAEQHSLDQATRADGGNLGAVTRAQLQDPYAKAAFDAEQGSYFGPVETQHGWNIGQVVKVQPARELDFDEAAEDLKATLASERELTAWHKWLAKQIKDVDVEYADKYRPDDPDAPPESSPHEPSMNTQPNDNGTR</sequence>
<dbReference type="InterPro" id="IPR037041">
    <property type="entry name" value="Trigger_fac_C_sf"/>
</dbReference>
<dbReference type="EMBL" id="FZNW01000034">
    <property type="protein sequence ID" value="SNR92263.1"/>
    <property type="molecule type" value="Genomic_DNA"/>
</dbReference>
<dbReference type="AlphaFoldDB" id="A0A239ABL3"/>
<reference evidence="5" key="1">
    <citation type="submission" date="2017-06" db="EMBL/GenBank/DDBJ databases">
        <authorList>
            <person name="Varghese N."/>
            <person name="Submissions S."/>
        </authorList>
    </citation>
    <scope>NUCLEOTIDE SEQUENCE [LARGE SCALE GENOMIC DNA]</scope>
    <source>
        <strain evidence="5">DSM 45207</strain>
    </source>
</reference>
<dbReference type="PROSITE" id="PS01096">
    <property type="entry name" value="PPIC_PPIASE_1"/>
    <property type="match status" value="1"/>
</dbReference>
<accession>A0A239ABL3</accession>
<dbReference type="Gene3D" id="1.10.3120.10">
    <property type="entry name" value="Trigger factor, C-terminal domain"/>
    <property type="match status" value="1"/>
</dbReference>
<dbReference type="SUPFAM" id="SSF109998">
    <property type="entry name" value="Triger factor/SurA peptide-binding domain-like"/>
    <property type="match status" value="1"/>
</dbReference>
<evidence type="ECO:0000313" key="5">
    <source>
        <dbReference type="Proteomes" id="UP000198348"/>
    </source>
</evidence>
<dbReference type="InterPro" id="IPR023058">
    <property type="entry name" value="PPIase_PpiC_CS"/>
</dbReference>
<dbReference type="SUPFAM" id="SSF54534">
    <property type="entry name" value="FKBP-like"/>
    <property type="match status" value="1"/>
</dbReference>
<dbReference type="PANTHER" id="PTHR47245:SF2">
    <property type="entry name" value="PEPTIDYL-PROLYL CIS-TRANS ISOMERASE HP_0175-RELATED"/>
    <property type="match status" value="1"/>
</dbReference>
<evidence type="ECO:0000256" key="1">
    <source>
        <dbReference type="PROSITE-ProRule" id="PRU00278"/>
    </source>
</evidence>
<dbReference type="InterPro" id="IPR050245">
    <property type="entry name" value="PrsA_foldase"/>
</dbReference>
<dbReference type="PROSITE" id="PS50198">
    <property type="entry name" value="PPIC_PPIASE_2"/>
    <property type="match status" value="1"/>
</dbReference>
<evidence type="ECO:0000259" key="3">
    <source>
        <dbReference type="PROSITE" id="PS50198"/>
    </source>
</evidence>